<evidence type="ECO:0000313" key="3">
    <source>
        <dbReference type="Proteomes" id="UP000640489"/>
    </source>
</evidence>
<dbReference type="RefSeq" id="WP_194707760.1">
    <property type="nucleotide sequence ID" value="NZ_JADKPN010000010.1"/>
</dbReference>
<dbReference type="GO" id="GO:0035556">
    <property type="term" value="P:intracellular signal transduction"/>
    <property type="evidence" value="ECO:0007669"/>
    <property type="project" value="InterPro"/>
</dbReference>
<evidence type="ECO:0000313" key="2">
    <source>
        <dbReference type="EMBL" id="MBF4764567.1"/>
    </source>
</evidence>
<dbReference type="GO" id="GO:0004016">
    <property type="term" value="F:adenylate cyclase activity"/>
    <property type="evidence" value="ECO:0007669"/>
    <property type="project" value="UniProtKB-ARBA"/>
</dbReference>
<dbReference type="Gene3D" id="1.25.40.10">
    <property type="entry name" value="Tetratricopeptide repeat domain"/>
    <property type="match status" value="1"/>
</dbReference>
<organism evidence="2 3">
    <name type="scientific">Nocardioides islandensis</name>
    <dbReference type="NCBI Taxonomy" id="433663"/>
    <lineage>
        <taxon>Bacteria</taxon>
        <taxon>Bacillati</taxon>
        <taxon>Actinomycetota</taxon>
        <taxon>Actinomycetes</taxon>
        <taxon>Propionibacteriales</taxon>
        <taxon>Nocardioidaceae</taxon>
        <taxon>Nocardioides</taxon>
    </lineage>
</organism>
<dbReference type="Pfam" id="PF13424">
    <property type="entry name" value="TPR_12"/>
    <property type="match status" value="1"/>
</dbReference>
<dbReference type="EMBL" id="JADKPN010000010">
    <property type="protein sequence ID" value="MBF4764567.1"/>
    <property type="molecule type" value="Genomic_DNA"/>
</dbReference>
<gene>
    <name evidence="2" type="ORF">ISU07_15650</name>
</gene>
<feature type="domain" description="Guanylate cyclase" evidence="1">
    <location>
        <begin position="11"/>
        <end position="124"/>
    </location>
</feature>
<dbReference type="InterPro" id="IPR001054">
    <property type="entry name" value="A/G_cyclase"/>
</dbReference>
<dbReference type="CDD" id="cd07302">
    <property type="entry name" value="CHD"/>
    <property type="match status" value="1"/>
</dbReference>
<dbReference type="PROSITE" id="PS50125">
    <property type="entry name" value="GUANYLATE_CYCLASE_2"/>
    <property type="match status" value="1"/>
</dbReference>
<dbReference type="SUPFAM" id="SSF55073">
    <property type="entry name" value="Nucleotide cyclase"/>
    <property type="match status" value="1"/>
</dbReference>
<dbReference type="InterPro" id="IPR011990">
    <property type="entry name" value="TPR-like_helical_dom_sf"/>
</dbReference>
<dbReference type="GO" id="GO:0009190">
    <property type="term" value="P:cyclic nucleotide biosynthetic process"/>
    <property type="evidence" value="ECO:0007669"/>
    <property type="project" value="InterPro"/>
</dbReference>
<comment type="caution">
    <text evidence="2">The sequence shown here is derived from an EMBL/GenBank/DDBJ whole genome shotgun (WGS) entry which is preliminary data.</text>
</comment>
<proteinExistence type="predicted"/>
<dbReference type="Pfam" id="PF00211">
    <property type="entry name" value="Guanylate_cyc"/>
    <property type="match status" value="1"/>
</dbReference>
<accession>A0A930VDI4</accession>
<dbReference type="SUPFAM" id="SSF52540">
    <property type="entry name" value="P-loop containing nucleoside triphosphate hydrolases"/>
    <property type="match status" value="1"/>
</dbReference>
<dbReference type="Gene3D" id="3.30.70.1230">
    <property type="entry name" value="Nucleotide cyclase"/>
    <property type="match status" value="1"/>
</dbReference>
<reference evidence="2" key="1">
    <citation type="submission" date="2020-11" db="EMBL/GenBank/DDBJ databases">
        <title>Nocardioides sp. nov., isolated from Soil of Cynanchum wilfordii Hemsley rhizosphere.</title>
        <authorList>
            <person name="Lee J.-S."/>
            <person name="Suh M.K."/>
            <person name="Kim J.-S."/>
        </authorList>
    </citation>
    <scope>NUCLEOTIDE SEQUENCE</scope>
    <source>
        <strain evidence="2">KCTC 19275</strain>
    </source>
</reference>
<dbReference type="SMART" id="SM00028">
    <property type="entry name" value="TPR"/>
    <property type="match status" value="4"/>
</dbReference>
<dbReference type="Gene3D" id="3.40.50.300">
    <property type="entry name" value="P-loop containing nucleotide triphosphate hydrolases"/>
    <property type="match status" value="1"/>
</dbReference>
<sequence length="866" mass="92486">MSPDQPAGVVTLMFTDIEGSTRLLRTLPADAALEAFALHGRVLREAFAHHGGYEQRTEGDSFFVVFQDATQAVAAAVAAQRLLAAQTWPGGEPVRVRMGLHTGEPTPIDGDYVGLDVHRAARIASAGHGGQVLLSQATRTVAEPLEGVTVVDLGEHRLKDLAQPEWIYQLQIDGLPGQFPPLNSLETPTNLPAAVTPLVGREADVAAVEALLRRDDVRLVTITGTGGSGKTRLAVAVAERLGDAFRNGLVFVDLTTATYPAQVGDVISLAVDLPSAPGVPGIENVVGQLRDRAVLLVLDNFEHVVSAAGDLATLLAGARRVKAIVTSRGPLHIAAEHEYALQLLQPDASVELFLERARATQPTFRLTATSANDVREICARLDHLPLAIELAAARVKLLTVEQVRGQLDSRLGLLSGGRRDLPARQQTIRDTIAWSYDMLPTAAAALLRRAAVFVGGIDLDALKAVSGGDAEPLPGVEILLDQSLLGHDHDTQRFSMLETIREFALERARLAGELAEASRRHAAFFAELGADVDAGVHGADRATWRRRLDIELPNLLAALEWALQAEPPQADVGAALAIGLSHHWYTHGRAVEGVAWLRRVHALGDISVGLRANVAQRLGVLLDQQADKHGAAAVLEEAIELFRQVGDRAGLARALNSLGSASRTVDSTTRARELFEEALRIRTELGDDDGVSVTTFNLAQLAMDDGDFATARRLFERSYELDTALGEEWGAVIGSLGIATAAVAEGDLEEAAPRLREAVRFFREAEDEDHLAEALVVCAAEALRLGRYERSARLLGAADGRWISIGLPLAPADAVPVERCRSAVQAALGAEAWARATDQGRAMTADQAVAYALEADGPGVAPKDLE</sequence>
<dbReference type="SUPFAM" id="SSF48452">
    <property type="entry name" value="TPR-like"/>
    <property type="match status" value="1"/>
</dbReference>
<dbReference type="Proteomes" id="UP000640489">
    <property type="component" value="Unassembled WGS sequence"/>
</dbReference>
<protein>
    <submittedName>
        <fullName evidence="2">Tetratricopeptide repeat protein</fullName>
    </submittedName>
</protein>
<dbReference type="InterPro" id="IPR027417">
    <property type="entry name" value="P-loop_NTPase"/>
</dbReference>
<dbReference type="InterPro" id="IPR029787">
    <property type="entry name" value="Nucleotide_cyclase"/>
</dbReference>
<dbReference type="InterPro" id="IPR019734">
    <property type="entry name" value="TPR_rpt"/>
</dbReference>
<evidence type="ECO:0000259" key="1">
    <source>
        <dbReference type="PROSITE" id="PS50125"/>
    </source>
</evidence>
<name>A0A930VDI4_9ACTN</name>
<dbReference type="PRINTS" id="PR00364">
    <property type="entry name" value="DISEASERSIST"/>
</dbReference>
<dbReference type="GO" id="GO:0043531">
    <property type="term" value="F:ADP binding"/>
    <property type="evidence" value="ECO:0007669"/>
    <property type="project" value="InterPro"/>
</dbReference>
<keyword evidence="3" id="KW-1185">Reference proteome</keyword>
<dbReference type="AlphaFoldDB" id="A0A930VDI4"/>
<dbReference type="PANTHER" id="PTHR47691:SF3">
    <property type="entry name" value="HTH-TYPE TRANSCRIPTIONAL REGULATOR RV0890C-RELATED"/>
    <property type="match status" value="1"/>
</dbReference>
<dbReference type="SMART" id="SM00044">
    <property type="entry name" value="CYCc"/>
    <property type="match status" value="1"/>
</dbReference>
<dbReference type="PANTHER" id="PTHR47691">
    <property type="entry name" value="REGULATOR-RELATED"/>
    <property type="match status" value="1"/>
</dbReference>